<organism evidence="2 3">
    <name type="scientific">Rhizobium wenxiniae</name>
    <dbReference type="NCBI Taxonomy" id="1737357"/>
    <lineage>
        <taxon>Bacteria</taxon>
        <taxon>Pseudomonadati</taxon>
        <taxon>Pseudomonadota</taxon>
        <taxon>Alphaproteobacteria</taxon>
        <taxon>Hyphomicrobiales</taxon>
        <taxon>Rhizobiaceae</taxon>
        <taxon>Rhizobium/Agrobacterium group</taxon>
        <taxon>Rhizobium</taxon>
    </lineage>
</organism>
<evidence type="ECO:0000259" key="1">
    <source>
        <dbReference type="SMART" id="SM00470"/>
    </source>
</evidence>
<dbReference type="CDD" id="cd16387">
    <property type="entry name" value="ParB_N_Srx"/>
    <property type="match status" value="1"/>
</dbReference>
<dbReference type="InterPro" id="IPR003115">
    <property type="entry name" value="ParB_N"/>
</dbReference>
<dbReference type="AlphaFoldDB" id="A0A7W9Y6V1"/>
<reference evidence="2 3" key="1">
    <citation type="submission" date="2020-08" db="EMBL/GenBank/DDBJ databases">
        <title>Genomic Encyclopedia of Type Strains, Phase IV (KMG-IV): sequencing the most valuable type-strain genomes for metagenomic binning, comparative biology and taxonomic classification.</title>
        <authorList>
            <person name="Goeker M."/>
        </authorList>
    </citation>
    <scope>NUCLEOTIDE SEQUENCE [LARGE SCALE GENOMIC DNA]</scope>
    <source>
        <strain evidence="2 3">DSM 100734</strain>
    </source>
</reference>
<evidence type="ECO:0000313" key="3">
    <source>
        <dbReference type="Proteomes" id="UP000547879"/>
    </source>
</evidence>
<dbReference type="Proteomes" id="UP000547879">
    <property type="component" value="Unassembled WGS sequence"/>
</dbReference>
<feature type="domain" description="ParB-like N-terminal" evidence="1">
    <location>
        <begin position="51"/>
        <end position="144"/>
    </location>
</feature>
<dbReference type="Gene3D" id="3.90.1530.10">
    <property type="entry name" value="Conserved hypothetical protein from pyrococcus furiosus pfu- 392566-001, ParB domain"/>
    <property type="match status" value="1"/>
</dbReference>
<accession>A0A7W9Y6V1</accession>
<dbReference type="Pfam" id="PF02195">
    <property type="entry name" value="ParB_N"/>
    <property type="match status" value="1"/>
</dbReference>
<dbReference type="RefSeq" id="WP_183992862.1">
    <property type="nucleotide sequence ID" value="NZ_BMHW01000002.1"/>
</dbReference>
<name>A0A7W9Y6V1_9HYPH</name>
<sequence>MQEFNNTTPSSRAQGAACSLPHDLKALTFSRALDALRQAQKATAKIDDEPSRLPISQLEELPKVFQIRSAEVDDRHVTDLLKALNIHGALDPIMVWRCGGRNFVVDGHHRIAAYRLWRKSKELPVVFFKGTIDEAIEHAEAVNGKASLGITYEERSNYAWKLVVHAELLGKLSKAQLVRRANIAKGTIDNMRAAFSVLGVRAVSLPGWRDAMTEWKKGLQDGDQDFDESWQEAEAMKIVDRLGKEFGKRLAKKPEIAAKAFSHLLGRKSRDVAVLMLEEDGLTPILRDEDGNEIDDLDSYERPLRELPEIPF</sequence>
<evidence type="ECO:0000313" key="2">
    <source>
        <dbReference type="EMBL" id="MBB6163096.1"/>
    </source>
</evidence>
<gene>
    <name evidence="2" type="ORF">HNQ72_002914</name>
</gene>
<proteinExistence type="predicted"/>
<comment type="caution">
    <text evidence="2">The sequence shown here is derived from an EMBL/GenBank/DDBJ whole genome shotgun (WGS) entry which is preliminary data.</text>
</comment>
<protein>
    <submittedName>
        <fullName evidence="2">ParB-like chromosome segregation protein Spo0J</fullName>
    </submittedName>
</protein>
<dbReference type="SMART" id="SM00470">
    <property type="entry name" value="ParB"/>
    <property type="match status" value="1"/>
</dbReference>
<keyword evidence="3" id="KW-1185">Reference proteome</keyword>
<dbReference type="SUPFAM" id="SSF110849">
    <property type="entry name" value="ParB/Sulfiredoxin"/>
    <property type="match status" value="1"/>
</dbReference>
<dbReference type="EMBL" id="JACHEG010000002">
    <property type="protein sequence ID" value="MBB6163096.1"/>
    <property type="molecule type" value="Genomic_DNA"/>
</dbReference>
<dbReference type="InterPro" id="IPR036086">
    <property type="entry name" value="ParB/Sulfiredoxin_sf"/>
</dbReference>